<evidence type="ECO:0000256" key="8">
    <source>
        <dbReference type="ARBA" id="ARBA00022884"/>
    </source>
</evidence>
<name>A0ABZ0UU92_9RICK</name>
<gene>
    <name evidence="14" type="ORF">Trichorick_01297</name>
</gene>
<organism evidence="14 15">
    <name type="scientific">Candidatus Trichorickettsia mobilis</name>
    <dbReference type="NCBI Taxonomy" id="1346319"/>
    <lineage>
        <taxon>Bacteria</taxon>
        <taxon>Pseudomonadati</taxon>
        <taxon>Pseudomonadota</taxon>
        <taxon>Alphaproteobacteria</taxon>
        <taxon>Rickettsiales</taxon>
        <taxon>Rickettsiaceae</taxon>
        <taxon>Rickettsieae</taxon>
        <taxon>Candidatus Trichorickettsia</taxon>
    </lineage>
</organism>
<dbReference type="Proteomes" id="UP001326613">
    <property type="component" value="Chromosome"/>
</dbReference>
<evidence type="ECO:0000256" key="10">
    <source>
        <dbReference type="ARBA" id="ARBA00048205"/>
    </source>
</evidence>
<dbReference type="Pfam" id="PF01207">
    <property type="entry name" value="Dus"/>
    <property type="match status" value="1"/>
</dbReference>
<evidence type="ECO:0000256" key="11">
    <source>
        <dbReference type="ARBA" id="ARBA00048802"/>
    </source>
</evidence>
<proteinExistence type="inferred from homology"/>
<evidence type="ECO:0000256" key="6">
    <source>
        <dbReference type="ARBA" id="ARBA00022694"/>
    </source>
</evidence>
<reference evidence="14 15" key="1">
    <citation type="submission" date="2022-10" db="EMBL/GenBank/DDBJ databases">
        <title>Host association and intracellularity evolved multiple times independently in the Rickettsiales.</title>
        <authorList>
            <person name="Castelli M."/>
            <person name="Nardi T."/>
            <person name="Gammuto L."/>
            <person name="Bellinzona G."/>
            <person name="Sabaneyeva E."/>
            <person name="Potekhin A."/>
            <person name="Serra V."/>
            <person name="Petroni G."/>
            <person name="Sassera D."/>
        </authorList>
    </citation>
    <scope>NUCLEOTIDE SEQUENCE [LARGE SCALE GENOMIC DNA]</scope>
    <source>
        <strain evidence="14 15">Kr 154-4</strain>
    </source>
</reference>
<feature type="domain" description="DUS-like FMN-binding" evidence="13">
    <location>
        <begin position="15"/>
        <end position="312"/>
    </location>
</feature>
<keyword evidence="5 12" id="KW-0288">FMN</keyword>
<dbReference type="Gene3D" id="1.10.1200.80">
    <property type="entry name" value="Putative flavin oxidoreducatase, domain 2"/>
    <property type="match status" value="1"/>
</dbReference>
<keyword evidence="15" id="KW-1185">Reference proteome</keyword>
<dbReference type="InterPro" id="IPR035587">
    <property type="entry name" value="DUS-like_FMN-bd"/>
</dbReference>
<comment type="catalytic activity">
    <reaction evidence="10">
        <text>a 5,6-dihydrouridine in tRNA + NADP(+) = a uridine in tRNA + NADPH + H(+)</text>
        <dbReference type="Rhea" id="RHEA:23624"/>
        <dbReference type="Rhea" id="RHEA-COMP:13339"/>
        <dbReference type="Rhea" id="RHEA-COMP:13887"/>
        <dbReference type="ChEBI" id="CHEBI:15378"/>
        <dbReference type="ChEBI" id="CHEBI:57783"/>
        <dbReference type="ChEBI" id="CHEBI:58349"/>
        <dbReference type="ChEBI" id="CHEBI:65315"/>
        <dbReference type="ChEBI" id="CHEBI:74443"/>
    </reaction>
</comment>
<dbReference type="InterPro" id="IPR024036">
    <property type="entry name" value="tRNA-dHydroUridine_Synthase_C"/>
</dbReference>
<dbReference type="PIRSF" id="PIRSF006621">
    <property type="entry name" value="Dus"/>
    <property type="match status" value="1"/>
</dbReference>
<keyword evidence="8" id="KW-0694">RNA-binding</keyword>
<keyword evidence="3" id="KW-0820">tRNA-binding</keyword>
<dbReference type="EC" id="1.3.1.-" evidence="12"/>
<keyword evidence="6 12" id="KW-0819">tRNA processing</keyword>
<evidence type="ECO:0000313" key="14">
    <source>
        <dbReference type="EMBL" id="WPY01386.1"/>
    </source>
</evidence>
<dbReference type="InterPro" id="IPR013785">
    <property type="entry name" value="Aldolase_TIM"/>
</dbReference>
<accession>A0ABZ0UU92</accession>
<dbReference type="PANTHER" id="PTHR45846">
    <property type="entry name" value="TRNA-DIHYDROURIDINE(47) SYNTHASE [NAD(P)(+)]-LIKE"/>
    <property type="match status" value="1"/>
</dbReference>
<comment type="function">
    <text evidence="2 12">Catalyzes the synthesis of 5,6-dihydrouridine (D), a modified base found in the D-loop of most tRNAs, via the reduction of the C5-C6 double bond in target uridines.</text>
</comment>
<dbReference type="SUPFAM" id="SSF51395">
    <property type="entry name" value="FMN-linked oxidoreductases"/>
    <property type="match status" value="1"/>
</dbReference>
<comment type="catalytic activity">
    <reaction evidence="11">
        <text>a 5,6-dihydrouridine in tRNA + NAD(+) = a uridine in tRNA + NADH + H(+)</text>
        <dbReference type="Rhea" id="RHEA:54452"/>
        <dbReference type="Rhea" id="RHEA-COMP:13339"/>
        <dbReference type="Rhea" id="RHEA-COMP:13887"/>
        <dbReference type="ChEBI" id="CHEBI:15378"/>
        <dbReference type="ChEBI" id="CHEBI:57540"/>
        <dbReference type="ChEBI" id="CHEBI:57945"/>
        <dbReference type="ChEBI" id="CHEBI:65315"/>
        <dbReference type="ChEBI" id="CHEBI:74443"/>
    </reaction>
</comment>
<evidence type="ECO:0000256" key="2">
    <source>
        <dbReference type="ARBA" id="ARBA00002790"/>
    </source>
</evidence>
<evidence type="ECO:0000256" key="4">
    <source>
        <dbReference type="ARBA" id="ARBA00022630"/>
    </source>
</evidence>
<evidence type="ECO:0000256" key="7">
    <source>
        <dbReference type="ARBA" id="ARBA00022857"/>
    </source>
</evidence>
<evidence type="ECO:0000256" key="9">
    <source>
        <dbReference type="ARBA" id="ARBA00023002"/>
    </source>
</evidence>
<protein>
    <recommendedName>
        <fullName evidence="12">tRNA-dihydrouridine synthase</fullName>
        <ecNumber evidence="12">1.3.1.-</ecNumber>
    </recommendedName>
</protein>
<dbReference type="InterPro" id="IPR001269">
    <property type="entry name" value="DUS_fam"/>
</dbReference>
<evidence type="ECO:0000313" key="15">
    <source>
        <dbReference type="Proteomes" id="UP001326613"/>
    </source>
</evidence>
<evidence type="ECO:0000256" key="3">
    <source>
        <dbReference type="ARBA" id="ARBA00022555"/>
    </source>
</evidence>
<evidence type="ECO:0000256" key="1">
    <source>
        <dbReference type="ARBA" id="ARBA00001917"/>
    </source>
</evidence>
<comment type="similarity">
    <text evidence="12">Belongs to the dus family.</text>
</comment>
<comment type="cofactor">
    <cofactor evidence="1 12">
        <name>FMN</name>
        <dbReference type="ChEBI" id="CHEBI:58210"/>
    </cofactor>
</comment>
<dbReference type="PANTHER" id="PTHR45846:SF1">
    <property type="entry name" value="TRNA-DIHYDROURIDINE(47) SYNTHASE [NAD(P)(+)]-LIKE"/>
    <property type="match status" value="1"/>
</dbReference>
<dbReference type="InterPro" id="IPR018517">
    <property type="entry name" value="tRNA_hU_synthase_CS"/>
</dbReference>
<keyword evidence="7" id="KW-0521">NADP</keyword>
<keyword evidence="4 12" id="KW-0285">Flavoprotein</keyword>
<evidence type="ECO:0000256" key="5">
    <source>
        <dbReference type="ARBA" id="ARBA00022643"/>
    </source>
</evidence>
<evidence type="ECO:0000259" key="13">
    <source>
        <dbReference type="Pfam" id="PF01207"/>
    </source>
</evidence>
<keyword evidence="9 12" id="KW-0560">Oxidoreductase</keyword>
<dbReference type="RefSeq" id="WP_323738161.1">
    <property type="nucleotide sequence ID" value="NZ_CP112932.1"/>
</dbReference>
<dbReference type="Gene3D" id="3.20.20.70">
    <property type="entry name" value="Aldolase class I"/>
    <property type="match status" value="1"/>
</dbReference>
<dbReference type="NCBIfam" id="TIGR00737">
    <property type="entry name" value="nifR3_yhdG"/>
    <property type="match status" value="1"/>
</dbReference>
<sequence length="332" mass="36269">MTIQIGNITLPHSVILAPMSGVTDLPFRKLVKKLGAGLVVSEMVASRAMIMETRQSLKKSAIIHDDDTGSCVQLAGCEPDVIAESAKMNEDMGAKIIDLNFGCPAKKVVGGYAGSALMRDEELATKILAATVKAVKIPVTLKMRMGWDDHSKNAPQLAKIAENAGIQMITIHGRTRCQFYSGNADWEFIRQVKEAVKIPVIANGDITSLVKAKDCLSASNADGIMIGRGTYGKPWFIAAVVHYLKTGEEIPPPALSVQLEIILEHYEAMLNYYGYDIGMKLARKHIGWYSGGLANSSEFRGAVNCSNDYIQVQQKIIEFYSNLMQKPDAIMD</sequence>
<dbReference type="EMBL" id="CP112932">
    <property type="protein sequence ID" value="WPY01386.1"/>
    <property type="molecule type" value="Genomic_DNA"/>
</dbReference>
<dbReference type="PROSITE" id="PS01136">
    <property type="entry name" value="UPF0034"/>
    <property type="match status" value="1"/>
</dbReference>
<dbReference type="CDD" id="cd02801">
    <property type="entry name" value="DUS_like_FMN"/>
    <property type="match status" value="1"/>
</dbReference>
<dbReference type="InterPro" id="IPR004652">
    <property type="entry name" value="DusB-like"/>
</dbReference>
<evidence type="ECO:0000256" key="12">
    <source>
        <dbReference type="PIRNR" id="PIRNR006621"/>
    </source>
</evidence>